<dbReference type="InterPro" id="IPR018062">
    <property type="entry name" value="HTH_AraC-typ_CS"/>
</dbReference>
<evidence type="ECO:0000313" key="6">
    <source>
        <dbReference type="Proteomes" id="UP001595696"/>
    </source>
</evidence>
<dbReference type="PROSITE" id="PS00041">
    <property type="entry name" value="HTH_ARAC_FAMILY_1"/>
    <property type="match status" value="1"/>
</dbReference>
<dbReference type="Pfam" id="PF12833">
    <property type="entry name" value="HTH_18"/>
    <property type="match status" value="1"/>
</dbReference>
<gene>
    <name evidence="5" type="ORF">ACFO0B_02950</name>
</gene>
<dbReference type="PANTHER" id="PTHR43280">
    <property type="entry name" value="ARAC-FAMILY TRANSCRIPTIONAL REGULATOR"/>
    <property type="match status" value="1"/>
</dbReference>
<evidence type="ECO:0000256" key="2">
    <source>
        <dbReference type="ARBA" id="ARBA00023125"/>
    </source>
</evidence>
<name>A0ABV8DMA9_9NOCA</name>
<evidence type="ECO:0000313" key="5">
    <source>
        <dbReference type="EMBL" id="MFC3960944.1"/>
    </source>
</evidence>
<dbReference type="Gene3D" id="1.10.10.60">
    <property type="entry name" value="Homeodomain-like"/>
    <property type="match status" value="1"/>
</dbReference>
<dbReference type="Proteomes" id="UP001595696">
    <property type="component" value="Unassembled WGS sequence"/>
</dbReference>
<keyword evidence="6" id="KW-1185">Reference proteome</keyword>
<accession>A0ABV8DMA9</accession>
<organism evidence="5 6">
    <name type="scientific">Nocardia jiangsuensis</name>
    <dbReference type="NCBI Taxonomy" id="1691563"/>
    <lineage>
        <taxon>Bacteria</taxon>
        <taxon>Bacillati</taxon>
        <taxon>Actinomycetota</taxon>
        <taxon>Actinomycetes</taxon>
        <taxon>Mycobacteriales</taxon>
        <taxon>Nocardiaceae</taxon>
        <taxon>Nocardia</taxon>
    </lineage>
</organism>
<dbReference type="PANTHER" id="PTHR43280:SF31">
    <property type="entry name" value="TRANSCRIPTIONAL REGULATORY PROTEIN"/>
    <property type="match status" value="1"/>
</dbReference>
<comment type="caution">
    <text evidence="5">The sequence shown here is derived from an EMBL/GenBank/DDBJ whole genome shotgun (WGS) entry which is preliminary data.</text>
</comment>
<dbReference type="EMBL" id="JBHSAX010000003">
    <property type="protein sequence ID" value="MFC3960944.1"/>
    <property type="molecule type" value="Genomic_DNA"/>
</dbReference>
<sequence>MALLLDVSPARPLDPAALRAALRRAGLPPTVTLSPLHRSAARLRLHRWSLGDGAALARLESTGIAVRARPRTGAAGLAVAVFSPGEWSLTHHHVVTPEPDEPTLAVIDETAPLDFRRADSGTVLLLQVDVARLALPRDVPHRAVRRLRSGDALAGVVRTYLLQLGTVAATAPELLPELHTGTVELVRALLLGAAGDPAADTDPSQRIRAYIAAHLDDPALCADTIAAAANISVRQLYKVWAGTGTGLAEHIIALRLARARETLRTHRHLTVTAVAHRHGFTDATHFARRFRAAYAMSPTEWRTGRAPSITADR</sequence>
<dbReference type="SMART" id="SM00342">
    <property type="entry name" value="HTH_ARAC"/>
    <property type="match status" value="1"/>
</dbReference>
<dbReference type="PROSITE" id="PS01124">
    <property type="entry name" value="HTH_ARAC_FAMILY_2"/>
    <property type="match status" value="1"/>
</dbReference>
<reference evidence="6" key="1">
    <citation type="journal article" date="2019" name="Int. J. Syst. Evol. Microbiol.">
        <title>The Global Catalogue of Microorganisms (GCM) 10K type strain sequencing project: providing services to taxonomists for standard genome sequencing and annotation.</title>
        <authorList>
            <consortium name="The Broad Institute Genomics Platform"/>
            <consortium name="The Broad Institute Genome Sequencing Center for Infectious Disease"/>
            <person name="Wu L."/>
            <person name="Ma J."/>
        </authorList>
    </citation>
    <scope>NUCLEOTIDE SEQUENCE [LARGE SCALE GENOMIC DNA]</scope>
    <source>
        <strain evidence="6">CGMCC 4.7330</strain>
    </source>
</reference>
<dbReference type="InterPro" id="IPR018060">
    <property type="entry name" value="HTH_AraC"/>
</dbReference>
<dbReference type="RefSeq" id="WP_378610709.1">
    <property type="nucleotide sequence ID" value="NZ_JBHSAX010000003.1"/>
</dbReference>
<keyword evidence="3" id="KW-0804">Transcription</keyword>
<keyword evidence="2" id="KW-0238">DNA-binding</keyword>
<evidence type="ECO:0000256" key="3">
    <source>
        <dbReference type="ARBA" id="ARBA00023163"/>
    </source>
</evidence>
<proteinExistence type="predicted"/>
<feature type="domain" description="HTH araC/xylS-type" evidence="4">
    <location>
        <begin position="205"/>
        <end position="304"/>
    </location>
</feature>
<evidence type="ECO:0000259" key="4">
    <source>
        <dbReference type="PROSITE" id="PS01124"/>
    </source>
</evidence>
<evidence type="ECO:0000256" key="1">
    <source>
        <dbReference type="ARBA" id="ARBA00023015"/>
    </source>
</evidence>
<dbReference type="SUPFAM" id="SSF46689">
    <property type="entry name" value="Homeodomain-like"/>
    <property type="match status" value="1"/>
</dbReference>
<keyword evidence="1" id="KW-0805">Transcription regulation</keyword>
<protein>
    <submittedName>
        <fullName evidence="5">Helix-turn-helix transcriptional regulator</fullName>
    </submittedName>
</protein>
<dbReference type="InterPro" id="IPR009057">
    <property type="entry name" value="Homeodomain-like_sf"/>
</dbReference>